<dbReference type="SUPFAM" id="SSF82171">
    <property type="entry name" value="DPP6 N-terminal domain-like"/>
    <property type="match status" value="1"/>
</dbReference>
<organism evidence="1 2">
    <name type="scientific">Flavobacterium oreochromis</name>
    <dbReference type="NCBI Taxonomy" id="2906078"/>
    <lineage>
        <taxon>Bacteria</taxon>
        <taxon>Pseudomonadati</taxon>
        <taxon>Bacteroidota</taxon>
        <taxon>Flavobacteriia</taxon>
        <taxon>Flavobacteriales</taxon>
        <taxon>Flavobacteriaceae</taxon>
        <taxon>Flavobacterium</taxon>
    </lineage>
</organism>
<evidence type="ECO:0000313" key="1">
    <source>
        <dbReference type="EMBL" id="MFK6999309.1"/>
    </source>
</evidence>
<sequence>MKSKYIIITILISCFFIFSCSKDEGNIEENMGITKLAKAKIGDANYIYQNIKKTNRQASTSVANSYFKINKEGKSESIEFITDSGRILSLPINKIYDINSSFLWIEGEFGAYSDSNFLLVHKKTELIYSLPKDFNILGSHNFFTDSNGDIYLANYNYQLIYKIDCKKFTLQKYLPEGQGWPNPGAIYVNNSGVCFYQFYTGGGDVPFDGVCYGQGKLKLPNGRIYTWDELIQPFNMPSGFTTQLKFSFINGDYYILKDKSIYRVDYLDGKLKLSLVVTLPKEFTRMSYNSIKQTLLFFCTDALYEFDGTNLNLFWNNDKSISGLGNELGGKTKNYFINSTQIISLDLLTYGKKVMTKPSGFEFYKITTSLNSDDISFSGLRYSDGKIVIGTIDPNGNITSIVENNSNDNKIENLIKIN</sequence>
<protein>
    <submittedName>
        <fullName evidence="1">Uncharacterized protein</fullName>
    </submittedName>
</protein>
<dbReference type="EMBL" id="JAZGZP010000001">
    <property type="protein sequence ID" value="MFK6999309.1"/>
    <property type="molecule type" value="Genomic_DNA"/>
</dbReference>
<proteinExistence type="predicted"/>
<reference evidence="1 2" key="1">
    <citation type="submission" date="2024-02" db="EMBL/GenBank/DDBJ databases">
        <title>Comparative Genomic Analysis of Flavobacterium Species Causing Columnaris Disease of Freshwater Fish in Thailand: Insights into Virulence and Resistance Mechanisms.</title>
        <authorList>
            <person name="Nguyen D."/>
            <person name="Chokmangmeepisarn P."/>
            <person name="Khianchaikhan K."/>
            <person name="Morishita M."/>
            <person name="Bunnoy A."/>
            <person name="Rodkhum C."/>
        </authorList>
    </citation>
    <scope>NUCLEOTIDE SEQUENCE [LARGE SCALE GENOMIC DNA]</scope>
    <source>
        <strain evidence="1 2">CNRT2201</strain>
    </source>
</reference>
<gene>
    <name evidence="1" type="ORF">V3I07_00210</name>
</gene>
<evidence type="ECO:0000313" key="2">
    <source>
        <dbReference type="Proteomes" id="UP001621706"/>
    </source>
</evidence>
<keyword evidence="2" id="KW-1185">Reference proteome</keyword>
<dbReference type="RefSeq" id="WP_088397869.1">
    <property type="nucleotide sequence ID" value="NZ_JAZGZP010000001.1"/>
</dbReference>
<name>A0ABW8P461_9FLAO</name>
<dbReference type="PROSITE" id="PS51257">
    <property type="entry name" value="PROKAR_LIPOPROTEIN"/>
    <property type="match status" value="1"/>
</dbReference>
<comment type="caution">
    <text evidence="1">The sequence shown here is derived from an EMBL/GenBank/DDBJ whole genome shotgun (WGS) entry which is preliminary data.</text>
</comment>
<accession>A0ABW8P461</accession>
<dbReference type="Proteomes" id="UP001621706">
    <property type="component" value="Unassembled WGS sequence"/>
</dbReference>